<dbReference type="Proteomes" id="UP001153636">
    <property type="component" value="Chromosome 6"/>
</dbReference>
<accession>A0A9P0D0F9</accession>
<name>A0A9P0D0F9_9CUCU</name>
<dbReference type="EMBL" id="OV651818">
    <property type="protein sequence ID" value="CAH1111644.1"/>
    <property type="molecule type" value="Genomic_DNA"/>
</dbReference>
<dbReference type="AlphaFoldDB" id="A0A9P0D0F9"/>
<proteinExistence type="predicted"/>
<sequence>MSLEVENLTEKQEAKSELPSTSGGSRSQQMRLPIPNLARISDQFGILDRSAAALASAVLEYLRLNSKKTSSVIDQSKVRRPHQKYRFDLKSEFQISTPEIRALYFDGRKDKTMCQERI</sequence>
<evidence type="ECO:0000313" key="3">
    <source>
        <dbReference type="Proteomes" id="UP001153636"/>
    </source>
</evidence>
<evidence type="ECO:0000256" key="1">
    <source>
        <dbReference type="SAM" id="MobiDB-lite"/>
    </source>
</evidence>
<organism evidence="2 3">
    <name type="scientific">Psylliodes chrysocephalus</name>
    <dbReference type="NCBI Taxonomy" id="3402493"/>
    <lineage>
        <taxon>Eukaryota</taxon>
        <taxon>Metazoa</taxon>
        <taxon>Ecdysozoa</taxon>
        <taxon>Arthropoda</taxon>
        <taxon>Hexapoda</taxon>
        <taxon>Insecta</taxon>
        <taxon>Pterygota</taxon>
        <taxon>Neoptera</taxon>
        <taxon>Endopterygota</taxon>
        <taxon>Coleoptera</taxon>
        <taxon>Polyphaga</taxon>
        <taxon>Cucujiformia</taxon>
        <taxon>Chrysomeloidea</taxon>
        <taxon>Chrysomelidae</taxon>
        <taxon>Galerucinae</taxon>
        <taxon>Alticini</taxon>
        <taxon>Psylliodes</taxon>
    </lineage>
</organism>
<keyword evidence="3" id="KW-1185">Reference proteome</keyword>
<dbReference type="OrthoDB" id="5818554at2759"/>
<evidence type="ECO:0000313" key="2">
    <source>
        <dbReference type="EMBL" id="CAH1111644.1"/>
    </source>
</evidence>
<reference evidence="2" key="1">
    <citation type="submission" date="2022-01" db="EMBL/GenBank/DDBJ databases">
        <authorList>
            <person name="King R."/>
        </authorList>
    </citation>
    <scope>NUCLEOTIDE SEQUENCE</scope>
</reference>
<feature type="compositionally biased region" description="Polar residues" evidence="1">
    <location>
        <begin position="18"/>
        <end position="30"/>
    </location>
</feature>
<protein>
    <submittedName>
        <fullName evidence="2">Uncharacterized protein</fullName>
    </submittedName>
</protein>
<feature type="region of interest" description="Disordered" evidence="1">
    <location>
        <begin position="1"/>
        <end position="32"/>
    </location>
</feature>
<gene>
    <name evidence="2" type="ORF">PSYICH_LOCUS11986</name>
</gene>